<organism evidence="2">
    <name type="scientific">Pandoravirus macleodensis</name>
    <dbReference type="NCBI Taxonomy" id="2107707"/>
    <lineage>
        <taxon>Viruses</taxon>
        <taxon>Pandoravirus</taxon>
    </lineage>
</organism>
<accession>A0A2U7UE94</accession>
<dbReference type="KEGG" id="vg:36841212"/>
<dbReference type="RefSeq" id="YP_009480753.1">
    <property type="nucleotide sequence ID" value="NC_037665.1"/>
</dbReference>
<dbReference type="GeneID" id="36841212"/>
<sequence length="723" mass="79077">MYCQDQYSYTPFLDRPVAALAVCLAAKAVVHTRGLVDAVDVRRTERRAAAQDETPGGCGNSNDLTVDDSGSATQQRHHGADDLWRVDRDAAANALVTRCSEAEATLPIAWRPFLDAYAATLPTRGPALDDTGASGESVYSTGTALAVIQRILPVLDAHRLVVYGMRLRPEYTDHVAGPWDRVVPRPMVEIDCGTGVWLLQVAAGRVWSDDVREGQETAGGALAVRFAVNRDTGVFVDAADTWLGDGRNAATDALFAFFRSGASHIDAYVDARYGRIYRAPTALTASFGWRLANDKGHEHGLCRPWSIVSADCERATEFVRASDGRRVRVTSQHGSVFVSAGNDRVSLPDAAYPTPPTRDGIDYPFAVQRPPADYAKGKSDDDDSDDDDKYHRHNYGDRDYLVAQGLIDPMHMVSEWIGRNMYPGITTLSSWPYIRFDFDPDQHTDALDEADWHARLSARMHLVADLARGDYGPPLDSEALVVASASTLLARAPVFSSDTQGVTRSVNGRTCDAVFGHLTSLGAARPWRIFRQKQNLCYGNRYHDPTRGLCVNWFVECNFAQSMSDDARPTVRFYGHIAGLDAGSVSASSSDPVSDSLTMVAAYYCLSARARMPGRYDDGVWDLDGADTDDVAIASAIDAAFDAAQPSPTTRFAADEPHPLVAYYREREFDLAPGHFRGILDEDAMRVNVDIGDRSTAALVSALDWLATAFDRHATLFALRSDL</sequence>
<feature type="region of interest" description="Disordered" evidence="1">
    <location>
        <begin position="358"/>
        <end position="391"/>
    </location>
</feature>
<evidence type="ECO:0000313" key="2">
    <source>
        <dbReference type="EMBL" id="AVK76757.1"/>
    </source>
</evidence>
<feature type="compositionally biased region" description="Polar residues" evidence="1">
    <location>
        <begin position="60"/>
        <end position="74"/>
    </location>
</feature>
<evidence type="ECO:0000256" key="1">
    <source>
        <dbReference type="SAM" id="MobiDB-lite"/>
    </source>
</evidence>
<feature type="region of interest" description="Disordered" evidence="1">
    <location>
        <begin position="47"/>
        <end position="80"/>
    </location>
</feature>
<proteinExistence type="predicted"/>
<reference evidence="2" key="1">
    <citation type="journal article" date="2018" name="Nat. Commun.">
        <title>Diversity and evolution of the emerging Pandoraviridae family.</title>
        <authorList>
            <person name="Legendre M."/>
            <person name="Fabre E."/>
            <person name="Poirot O."/>
            <person name="Jeudy S."/>
            <person name="Lartigue A."/>
            <person name="Alempic J.M."/>
            <person name="Beucher L."/>
            <person name="Philippe N."/>
            <person name="Bertaux L."/>
            <person name="Christo-Foroux E."/>
            <person name="Labadie K."/>
            <person name="Coute Y."/>
            <person name="Abergel C."/>
            <person name="Claverie J.M."/>
        </authorList>
    </citation>
    <scope>NUCLEOTIDE SEQUENCE [LARGE SCALE GENOMIC DNA]</scope>
    <source>
        <strain evidence="2">Macleodensis</strain>
    </source>
</reference>
<dbReference type="Proteomes" id="UP000249758">
    <property type="component" value="Segment"/>
</dbReference>
<protein>
    <submittedName>
        <fullName evidence="2">Uncharacterized protein</fullName>
    </submittedName>
</protein>
<name>A0A2U7UE94_9VIRU</name>
<dbReference type="EMBL" id="MG011691">
    <property type="protein sequence ID" value="AVK76757.1"/>
    <property type="molecule type" value="Genomic_DNA"/>
</dbReference>
<gene>
    <name evidence="2" type="ORF">pmac_cds_69</name>
</gene>